<dbReference type="GO" id="GO:0003677">
    <property type="term" value="F:DNA binding"/>
    <property type="evidence" value="ECO:0007669"/>
    <property type="project" value="InterPro"/>
</dbReference>
<reference evidence="2 3" key="1">
    <citation type="submission" date="2019-11" db="EMBL/GenBank/DDBJ databases">
        <title>Draft Genome Sequences of Six Type Strains of the Genus Massilia.</title>
        <authorList>
            <person name="Miess H."/>
            <person name="Frediansyah A."/>
            <person name="Goeker M."/>
            <person name="Gross H."/>
        </authorList>
    </citation>
    <scope>NUCLEOTIDE SEQUENCE [LARGE SCALE GENOMIC DNA]</scope>
    <source>
        <strain evidence="2 3">DSM 17513</strain>
    </source>
</reference>
<dbReference type="OrthoDB" id="5782056at2"/>
<dbReference type="AlphaFoldDB" id="A0A6I3XUF9"/>
<organism evidence="2 3">
    <name type="scientific">Pseudoduganella dura</name>
    <dbReference type="NCBI Taxonomy" id="321982"/>
    <lineage>
        <taxon>Bacteria</taxon>
        <taxon>Pseudomonadati</taxon>
        <taxon>Pseudomonadota</taxon>
        <taxon>Betaproteobacteria</taxon>
        <taxon>Burkholderiales</taxon>
        <taxon>Oxalobacteraceae</taxon>
        <taxon>Telluria group</taxon>
        <taxon>Pseudoduganella</taxon>
    </lineage>
</organism>
<keyword evidence="3" id="KW-1185">Reference proteome</keyword>
<dbReference type="InterPro" id="IPR011528">
    <property type="entry name" value="NERD"/>
</dbReference>
<dbReference type="GO" id="GO:0005694">
    <property type="term" value="C:chromosome"/>
    <property type="evidence" value="ECO:0007669"/>
    <property type="project" value="InterPro"/>
</dbReference>
<dbReference type="InterPro" id="IPR013498">
    <property type="entry name" value="Topo_IA_Znf"/>
</dbReference>
<accession>A0A6I3XUF9</accession>
<evidence type="ECO:0000313" key="3">
    <source>
        <dbReference type="Proteomes" id="UP000431684"/>
    </source>
</evidence>
<protein>
    <submittedName>
        <fullName evidence="2">NERD domain-containing protein</fullName>
    </submittedName>
</protein>
<comment type="caution">
    <text evidence="2">The sequence shown here is derived from an EMBL/GenBank/DDBJ whole genome shotgun (WGS) entry which is preliminary data.</text>
</comment>
<sequence>MGLASALKGWIGEITLTIAKKIVLDGDVYRDLNNVTIPTSNGTTQIDHIIVSRHGIFVIETKNMEGWIFGDPKQPQWTQSLYGKKFRFQNPLHQNYRHTKALEEFLGLPAEYFCSVVCFVGRTCQFKTELPSNVICGGPFRFIKARTEVLMSDEQVTGIVEAIKTGMRPKNFLGLSTRETRREHLESLKERHGSITTCPKCGGELVLRTVRNGQRAGQTFYGCQKYPGCRYVKPEVVQAMIHAGSTARCCNCEDNSAIGPGAVIPIAAIVEQRLPNCSTVR</sequence>
<name>A0A6I3XUF9_9BURK</name>
<dbReference type="PROSITE" id="PS50965">
    <property type="entry name" value="NERD"/>
    <property type="match status" value="1"/>
</dbReference>
<gene>
    <name evidence="2" type="ORF">GJV26_23320</name>
</gene>
<dbReference type="Gene3D" id="3.30.65.10">
    <property type="entry name" value="Bacterial Topoisomerase I, domain 1"/>
    <property type="match status" value="1"/>
</dbReference>
<dbReference type="EMBL" id="WNWM01000002">
    <property type="protein sequence ID" value="MUI15365.1"/>
    <property type="molecule type" value="Genomic_DNA"/>
</dbReference>
<dbReference type="RefSeq" id="WP_155711064.1">
    <property type="nucleotide sequence ID" value="NZ_BMWU01000004.1"/>
</dbReference>
<proteinExistence type="predicted"/>
<evidence type="ECO:0000259" key="1">
    <source>
        <dbReference type="PROSITE" id="PS50965"/>
    </source>
</evidence>
<dbReference type="SUPFAM" id="SSF57783">
    <property type="entry name" value="Zinc beta-ribbon"/>
    <property type="match status" value="1"/>
</dbReference>
<feature type="domain" description="NERD" evidence="1">
    <location>
        <begin position="8"/>
        <end position="125"/>
    </location>
</feature>
<dbReference type="Proteomes" id="UP000431684">
    <property type="component" value="Unassembled WGS sequence"/>
</dbReference>
<evidence type="ECO:0000313" key="2">
    <source>
        <dbReference type="EMBL" id="MUI15365.1"/>
    </source>
</evidence>
<dbReference type="GO" id="GO:0003916">
    <property type="term" value="F:DNA topoisomerase activity"/>
    <property type="evidence" value="ECO:0007669"/>
    <property type="project" value="InterPro"/>
</dbReference>
<dbReference type="Pfam" id="PF01396">
    <property type="entry name" value="Zn_ribbon_Top1"/>
    <property type="match status" value="1"/>
</dbReference>
<dbReference type="Pfam" id="PF08378">
    <property type="entry name" value="NERD"/>
    <property type="match status" value="1"/>
</dbReference>
<dbReference type="GO" id="GO:0006265">
    <property type="term" value="P:DNA topological change"/>
    <property type="evidence" value="ECO:0007669"/>
    <property type="project" value="InterPro"/>
</dbReference>